<dbReference type="PANTHER" id="PTHR45614:SF274">
    <property type="entry name" value="MYB-LIKE DNA-BINDING PROTEIN"/>
    <property type="match status" value="1"/>
</dbReference>
<feature type="region of interest" description="Disordered" evidence="1">
    <location>
        <begin position="1"/>
        <end position="28"/>
    </location>
</feature>
<protein>
    <submittedName>
        <fullName evidence="4">Uncharacterized protein</fullName>
    </submittedName>
</protein>
<feature type="domain" description="HTH myb-type" evidence="3">
    <location>
        <begin position="216"/>
        <end position="266"/>
    </location>
</feature>
<dbReference type="CDD" id="cd00167">
    <property type="entry name" value="SANT"/>
    <property type="match status" value="2"/>
</dbReference>
<dbReference type="InterPro" id="IPR050560">
    <property type="entry name" value="MYB_TF"/>
</dbReference>
<evidence type="ECO:0000256" key="1">
    <source>
        <dbReference type="SAM" id="MobiDB-lite"/>
    </source>
</evidence>
<feature type="domain" description="Myb-like" evidence="2">
    <location>
        <begin position="152"/>
        <end position="210"/>
    </location>
</feature>
<feature type="domain" description="Myb-like" evidence="2">
    <location>
        <begin position="218"/>
        <end position="262"/>
    </location>
</feature>
<dbReference type="PROSITE" id="PS50090">
    <property type="entry name" value="MYB_LIKE"/>
    <property type="match status" value="2"/>
</dbReference>
<reference evidence="4" key="1">
    <citation type="submission" date="2021-01" db="EMBL/GenBank/DDBJ databases">
        <authorList>
            <consortium name="Genoscope - CEA"/>
            <person name="William W."/>
        </authorList>
    </citation>
    <scope>NUCLEOTIDE SEQUENCE</scope>
</reference>
<accession>A0A8S1LLI2</accession>
<dbReference type="PANTHER" id="PTHR45614">
    <property type="entry name" value="MYB PROTEIN-RELATED"/>
    <property type="match status" value="1"/>
</dbReference>
<organism evidence="4 5">
    <name type="scientific">Paramecium primaurelia</name>
    <dbReference type="NCBI Taxonomy" id="5886"/>
    <lineage>
        <taxon>Eukaryota</taxon>
        <taxon>Sar</taxon>
        <taxon>Alveolata</taxon>
        <taxon>Ciliophora</taxon>
        <taxon>Intramacronucleata</taxon>
        <taxon>Oligohymenophorea</taxon>
        <taxon>Peniculida</taxon>
        <taxon>Parameciidae</taxon>
        <taxon>Paramecium</taxon>
    </lineage>
</organism>
<dbReference type="InterPro" id="IPR001005">
    <property type="entry name" value="SANT/Myb"/>
</dbReference>
<dbReference type="GO" id="GO:0000981">
    <property type="term" value="F:DNA-binding transcription factor activity, RNA polymerase II-specific"/>
    <property type="evidence" value="ECO:0007669"/>
    <property type="project" value="TreeGrafter"/>
</dbReference>
<keyword evidence="5" id="KW-1185">Reference proteome</keyword>
<dbReference type="EMBL" id="CAJJDM010000041">
    <property type="protein sequence ID" value="CAD8068597.1"/>
    <property type="molecule type" value="Genomic_DNA"/>
</dbReference>
<dbReference type="Pfam" id="PF13921">
    <property type="entry name" value="Myb_DNA-bind_6"/>
    <property type="match status" value="2"/>
</dbReference>
<comment type="caution">
    <text evidence="4">The sequence shown here is derived from an EMBL/GenBank/DDBJ whole genome shotgun (WGS) entry which is preliminary data.</text>
</comment>
<evidence type="ECO:0000313" key="4">
    <source>
        <dbReference type="EMBL" id="CAD8068597.1"/>
    </source>
</evidence>
<dbReference type="SMART" id="SM00717">
    <property type="entry name" value="SANT"/>
    <property type="match status" value="3"/>
</dbReference>
<gene>
    <name evidence="4" type="ORF">PPRIM_AZ9-3.1.T0420239</name>
</gene>
<name>A0A8S1LLI2_PARPR</name>
<dbReference type="GO" id="GO:0005634">
    <property type="term" value="C:nucleus"/>
    <property type="evidence" value="ECO:0007669"/>
    <property type="project" value="TreeGrafter"/>
</dbReference>
<sequence length="467" mass="56373">MFEEFNLSDADSYIQKPPRGRIYQERQSTSQERLETQQQYQQFQKFYESCQNIQIDFIYLREYFNIPFHDNLNDQEILKIQKKIYSRRFSINQKKSWSLDEKKVLVWVVGKYCQLNQKNCRFLDNNDFNEIGKYLLRRNVDNIRQKWLSMLKTSLVSQPFTQEEDQQIIILYEKYKNKDNKWKLIANEINNNNLIYRTCKQLRERWINYLDPTLLKIKDPWTDREDLELIYQIQQKGKKWTEIAKNLKRNENQVKNRFNCLLKREDVQDDLNKLIDKVLWKISKQPVVIQQENQDKPVLSSNSLQQNLILTISNIESLKKDEIQQLTPCMVNLKTNQIYFTPTHILQGLLKIEQLDIQDEFELAKKDIEKFEQMPHQFFHSLSIISEEYSIPENYQQQIQHNIKSLSELSNFESPLIPKYPENNGIFNQIRIFTSLKKKYFKHRTDFTIPSIPNKSPWRSLPILIMC</sequence>
<dbReference type="AlphaFoldDB" id="A0A8S1LLI2"/>
<dbReference type="Proteomes" id="UP000688137">
    <property type="component" value="Unassembled WGS sequence"/>
</dbReference>
<dbReference type="InterPro" id="IPR017930">
    <property type="entry name" value="Myb_dom"/>
</dbReference>
<dbReference type="PROSITE" id="PS51294">
    <property type="entry name" value="HTH_MYB"/>
    <property type="match status" value="2"/>
</dbReference>
<dbReference type="GO" id="GO:0000978">
    <property type="term" value="F:RNA polymerase II cis-regulatory region sequence-specific DNA binding"/>
    <property type="evidence" value="ECO:0007669"/>
    <property type="project" value="TreeGrafter"/>
</dbReference>
<proteinExistence type="predicted"/>
<feature type="domain" description="HTH myb-type" evidence="3">
    <location>
        <begin position="152"/>
        <end position="214"/>
    </location>
</feature>
<evidence type="ECO:0000259" key="3">
    <source>
        <dbReference type="PROSITE" id="PS51294"/>
    </source>
</evidence>
<evidence type="ECO:0000313" key="5">
    <source>
        <dbReference type="Proteomes" id="UP000688137"/>
    </source>
</evidence>
<evidence type="ECO:0000259" key="2">
    <source>
        <dbReference type="PROSITE" id="PS50090"/>
    </source>
</evidence>
<dbReference type="OMA" id="DNIRQKW"/>